<name>A0AAD9ZIF5_9ROSI</name>
<dbReference type="Proteomes" id="UP001281410">
    <property type="component" value="Unassembled WGS sequence"/>
</dbReference>
<dbReference type="EMBL" id="JANJYJ010000010">
    <property type="protein sequence ID" value="KAK3182888.1"/>
    <property type="molecule type" value="Genomic_DNA"/>
</dbReference>
<evidence type="ECO:0000313" key="3">
    <source>
        <dbReference type="Proteomes" id="UP001281410"/>
    </source>
</evidence>
<feature type="region of interest" description="Disordered" evidence="1">
    <location>
        <begin position="26"/>
        <end position="57"/>
    </location>
</feature>
<dbReference type="AlphaFoldDB" id="A0AAD9ZIF5"/>
<dbReference type="PANTHER" id="PTHR33223">
    <property type="entry name" value="CCHC-TYPE DOMAIN-CONTAINING PROTEIN"/>
    <property type="match status" value="1"/>
</dbReference>
<proteinExistence type="predicted"/>
<dbReference type="PANTHER" id="PTHR33223:SF10">
    <property type="entry name" value="AMINOTRANSFERASE-LIKE PLANT MOBILE DOMAIN-CONTAINING PROTEIN"/>
    <property type="match status" value="1"/>
</dbReference>
<protein>
    <submittedName>
        <fullName evidence="2">Uncharacterized protein</fullName>
    </submittedName>
</protein>
<accession>A0AAD9ZIF5</accession>
<reference evidence="2" key="1">
    <citation type="journal article" date="2023" name="Plant J.">
        <title>Genome sequences and population genomics provide insights into the demographic history, inbreeding, and mutation load of two 'living fossil' tree species of Dipteronia.</title>
        <authorList>
            <person name="Feng Y."/>
            <person name="Comes H.P."/>
            <person name="Chen J."/>
            <person name="Zhu S."/>
            <person name="Lu R."/>
            <person name="Zhang X."/>
            <person name="Li P."/>
            <person name="Qiu J."/>
            <person name="Olsen K.M."/>
            <person name="Qiu Y."/>
        </authorList>
    </citation>
    <scope>NUCLEOTIDE SEQUENCE</scope>
    <source>
        <strain evidence="2">NBL</strain>
    </source>
</reference>
<feature type="compositionally biased region" description="Basic and acidic residues" evidence="1">
    <location>
        <begin position="26"/>
        <end position="35"/>
    </location>
</feature>
<gene>
    <name evidence="2" type="ORF">Dsin_030174</name>
</gene>
<keyword evidence="3" id="KW-1185">Reference proteome</keyword>
<evidence type="ECO:0000256" key="1">
    <source>
        <dbReference type="SAM" id="MobiDB-lite"/>
    </source>
</evidence>
<evidence type="ECO:0000313" key="2">
    <source>
        <dbReference type="EMBL" id="KAK3182888.1"/>
    </source>
</evidence>
<organism evidence="2 3">
    <name type="scientific">Dipteronia sinensis</name>
    <dbReference type="NCBI Taxonomy" id="43782"/>
    <lineage>
        <taxon>Eukaryota</taxon>
        <taxon>Viridiplantae</taxon>
        <taxon>Streptophyta</taxon>
        <taxon>Embryophyta</taxon>
        <taxon>Tracheophyta</taxon>
        <taxon>Spermatophyta</taxon>
        <taxon>Magnoliopsida</taxon>
        <taxon>eudicotyledons</taxon>
        <taxon>Gunneridae</taxon>
        <taxon>Pentapetalae</taxon>
        <taxon>rosids</taxon>
        <taxon>malvids</taxon>
        <taxon>Sapindales</taxon>
        <taxon>Sapindaceae</taxon>
        <taxon>Hippocastanoideae</taxon>
        <taxon>Acereae</taxon>
        <taxon>Dipteronia</taxon>
    </lineage>
</organism>
<comment type="caution">
    <text evidence="2">The sequence shown here is derived from an EMBL/GenBank/DDBJ whole genome shotgun (WGS) entry which is preliminary data.</text>
</comment>
<sequence length="235" mass="27690">MHSNASNNPYRELSTMQLGRYDRGQTEYTHEDHYGSHRRRSRSTSTDEDVPPRRCRVTSPPIRFNQLYVQITWSIPRDPYEITVSQNFDKHREPDGKREVMLRRKEALERRQGQCNILIGNSNSLFSDAIQRACFSEKFRMLHMEQFNANIDPQEYVRRYQSAIAQYDYDDALMCKTFPQTLGDQGSKWFGVLIGGSIRNFKELIQAFTMQFMRNIQRRKSISTISTLKQGKNEN</sequence>